<evidence type="ECO:0000256" key="3">
    <source>
        <dbReference type="ARBA" id="ARBA00010626"/>
    </source>
</evidence>
<evidence type="ECO:0000256" key="11">
    <source>
        <dbReference type="ARBA" id="ARBA00023180"/>
    </source>
</evidence>
<dbReference type="InterPro" id="IPR033640">
    <property type="entry name" value="FAR_C"/>
</dbReference>
<keyword evidence="13" id="KW-0119">Carbohydrate metabolism</keyword>
<evidence type="ECO:0000256" key="16">
    <source>
        <dbReference type="ARBA" id="ARBA00048647"/>
    </source>
</evidence>
<evidence type="ECO:0000256" key="2">
    <source>
        <dbReference type="ARBA" id="ARBA00004922"/>
    </source>
</evidence>
<dbReference type="PANTHER" id="PTHR21420:SF10">
    <property type="entry name" value="GDP-FUCOSE PROTEIN O-FUCOSYLTRANSFERASE 1"/>
    <property type="match status" value="1"/>
</dbReference>
<comment type="catalytic activity">
    <reaction evidence="16">
        <text>L-seryl-[protein] + GDP-beta-L-fucose = 3-O-(alpha-L-fucosyl)-L-seryl-[protein] + GDP + H(+)</text>
        <dbReference type="Rhea" id="RHEA:63644"/>
        <dbReference type="Rhea" id="RHEA-COMP:9863"/>
        <dbReference type="Rhea" id="RHEA-COMP:17914"/>
        <dbReference type="ChEBI" id="CHEBI:15378"/>
        <dbReference type="ChEBI" id="CHEBI:29999"/>
        <dbReference type="ChEBI" id="CHEBI:57273"/>
        <dbReference type="ChEBI" id="CHEBI:58189"/>
        <dbReference type="ChEBI" id="CHEBI:189632"/>
        <dbReference type="EC" id="2.4.1.221"/>
    </reaction>
    <physiologicalReaction direction="left-to-right" evidence="16">
        <dbReference type="Rhea" id="RHEA:63645"/>
    </physiologicalReaction>
</comment>
<sequence>MEGELTAKLYQRRKEKSQEEVIEHKYVNNTTQAERKFKWGKGLNGELDMSGKFIKTISDLPSCCTNPKEDQTEVQEFYRGVNVFITGATGFMGKILIEKLLVSCPNIGNLYLLIREKKGKTPEERFDVLFKDDIFSRLHKLHPDFRSKLIAVNGDVTQSKLGMSDSDYDTITKEVSVIFHGAANVRFDEMLKSAVNINVKGVLEMLELARRCSSLKCIMHVSTVYSNCTVRNKHVSEEFYPVAYDYKKLIELVDTETDENLTKMTKSFIDPWPNTYAFTKQVAEDMIQREAKGLPLGVLRPGIIIATYNEPIRGWTDNIYGPTGVIVGVGTGVLRVINIDKEAVANMVPVDLVVNALIVTAWKTFENFKNGQKNIEIYNYVSASRNPIHWGEFSHWNTIYGQNWPTVLAIWYKEFHLIRNRLLFLMLAFFLHTLPSYIIDGICLLCGKKPQMVKLYKKIGKFSEVITYFSTHTWTFSDDNTLKLWRSLSSKDQAIYPFDIADMDWDFHAQAHLLGLRVYLTKDDIHTLDSGRKKWKRFGNQADHFLGALGFAKGLNRTLVLPPWVEYNQGQPKSVQVPFDTYFRVDKLQEFHDVITMESFMATIGPEIWPKEKRISFCYTNRGDSDGCNAKEGNPFGPFWDTFDIDFVGSEKYGPLQFDVYHGNMAEKWGQKYPPDKWPVLAFVGAPASFPVQNENRKLHKYLVWTDAIKQKATNFIKEQLPVGSFVGIHLRNGIDWVRACEHVQHSPNLFAAPQCLGYQNEHGSATTDMCMPSAKTITKQLKRVLKTVKDPASVFVASDNNYMLKELTETLKRFEVKIVNLQPPNPHVELAILAQSNHFIGNCISSFSAFVKRERDVKGLKSSFWAFPTEKKKKQHDEL</sequence>
<protein>
    <recommendedName>
        <fullName evidence="5">GDP-fucose protein O-fucosyltransferase 1</fullName>
        <ecNumber evidence="4">2.4.1.221</ecNumber>
    </recommendedName>
    <alternativeName>
        <fullName evidence="14">Peptide-O-fucosyltransferase 1</fullName>
    </alternativeName>
</protein>
<dbReference type="Pfam" id="PF07993">
    <property type="entry name" value="NAD_binding_4"/>
    <property type="match status" value="1"/>
</dbReference>
<evidence type="ECO:0000256" key="4">
    <source>
        <dbReference type="ARBA" id="ARBA00012196"/>
    </source>
</evidence>
<dbReference type="Pfam" id="PF03015">
    <property type="entry name" value="Sterile"/>
    <property type="match status" value="1"/>
</dbReference>
<evidence type="ECO:0000256" key="8">
    <source>
        <dbReference type="ARBA" id="ARBA00022824"/>
    </source>
</evidence>
<evidence type="ECO:0000256" key="6">
    <source>
        <dbReference type="ARBA" id="ARBA00022676"/>
    </source>
</evidence>
<feature type="domain" description="Fatty acyl-CoA reductase C-terminal" evidence="17">
    <location>
        <begin position="431"/>
        <end position="523"/>
    </location>
</feature>
<dbReference type="InterPro" id="IPR039922">
    <property type="entry name" value="POFUT1"/>
</dbReference>
<comment type="pathway">
    <text evidence="2">Protein modification; protein glycosylation.</text>
</comment>
<comment type="subcellular location">
    <subcellularLocation>
        <location evidence="1">Endoplasmic reticulum</location>
    </subcellularLocation>
</comment>
<evidence type="ECO:0000256" key="5">
    <source>
        <dbReference type="ARBA" id="ARBA00021745"/>
    </source>
</evidence>
<dbReference type="CDD" id="cd05236">
    <property type="entry name" value="FAR-N_SDR_e"/>
    <property type="match status" value="1"/>
</dbReference>
<dbReference type="CDD" id="cd09071">
    <property type="entry name" value="FAR_C"/>
    <property type="match status" value="1"/>
</dbReference>
<dbReference type="SUPFAM" id="SSF51735">
    <property type="entry name" value="NAD(P)-binding Rossmann-fold domains"/>
    <property type="match status" value="1"/>
</dbReference>
<dbReference type="InterPro" id="IPR013120">
    <property type="entry name" value="FAR_NAD-bd"/>
</dbReference>
<dbReference type="InterPro" id="IPR036291">
    <property type="entry name" value="NAD(P)-bd_dom_sf"/>
</dbReference>
<gene>
    <name evidence="19" type="ORF">RUM44_007275</name>
</gene>
<reference evidence="19 20" key="1">
    <citation type="submission" date="2023-09" db="EMBL/GenBank/DDBJ databases">
        <title>Genomes of two closely related lineages of the louse Polyplax serrata with different host specificities.</title>
        <authorList>
            <person name="Martinu J."/>
            <person name="Tarabai H."/>
            <person name="Stefka J."/>
            <person name="Hypsa V."/>
        </authorList>
    </citation>
    <scope>NUCLEOTIDE SEQUENCE [LARGE SCALE GENOMIC DNA]</scope>
    <source>
        <strain evidence="19">98ZLc_SE</strain>
    </source>
</reference>
<organism evidence="19 20">
    <name type="scientific">Polyplax serrata</name>
    <name type="common">Common mouse louse</name>
    <dbReference type="NCBI Taxonomy" id="468196"/>
    <lineage>
        <taxon>Eukaryota</taxon>
        <taxon>Metazoa</taxon>
        <taxon>Ecdysozoa</taxon>
        <taxon>Arthropoda</taxon>
        <taxon>Hexapoda</taxon>
        <taxon>Insecta</taxon>
        <taxon>Pterygota</taxon>
        <taxon>Neoptera</taxon>
        <taxon>Paraneoptera</taxon>
        <taxon>Psocodea</taxon>
        <taxon>Troctomorpha</taxon>
        <taxon>Phthiraptera</taxon>
        <taxon>Anoplura</taxon>
        <taxon>Polyplacidae</taxon>
        <taxon>Polyplax</taxon>
    </lineage>
</organism>
<keyword evidence="20" id="KW-1185">Reference proteome</keyword>
<evidence type="ECO:0000256" key="9">
    <source>
        <dbReference type="ARBA" id="ARBA00022976"/>
    </source>
</evidence>
<evidence type="ECO:0000256" key="15">
    <source>
        <dbReference type="ARBA" id="ARBA00047273"/>
    </source>
</evidence>
<comment type="caution">
    <text evidence="19">The sequence shown here is derived from an EMBL/GenBank/DDBJ whole genome shotgun (WGS) entry which is preliminary data.</text>
</comment>
<evidence type="ECO:0000256" key="1">
    <source>
        <dbReference type="ARBA" id="ARBA00004240"/>
    </source>
</evidence>
<proteinExistence type="inferred from homology"/>
<evidence type="ECO:0000256" key="12">
    <source>
        <dbReference type="ARBA" id="ARBA00023253"/>
    </source>
</evidence>
<evidence type="ECO:0000313" key="19">
    <source>
        <dbReference type="EMBL" id="KAK6632240.1"/>
    </source>
</evidence>
<evidence type="ECO:0000256" key="13">
    <source>
        <dbReference type="ARBA" id="ARBA00023277"/>
    </source>
</evidence>
<dbReference type="Pfam" id="PF10250">
    <property type="entry name" value="O-FucT"/>
    <property type="match status" value="1"/>
</dbReference>
<evidence type="ECO:0000259" key="17">
    <source>
        <dbReference type="Pfam" id="PF03015"/>
    </source>
</evidence>
<evidence type="ECO:0000313" key="20">
    <source>
        <dbReference type="Proteomes" id="UP001359485"/>
    </source>
</evidence>
<dbReference type="PANTHER" id="PTHR21420">
    <property type="entry name" value="GDP-FUCOSE PROTEIN O-FUCOSYLTRANSFERASE 1"/>
    <property type="match status" value="1"/>
</dbReference>
<keyword evidence="11" id="KW-0325">Glycoprotein</keyword>
<keyword evidence="10" id="KW-1015">Disulfide bond</keyword>
<evidence type="ECO:0000256" key="14">
    <source>
        <dbReference type="ARBA" id="ARBA00033080"/>
    </source>
</evidence>
<name>A0ABR1B083_POLSC</name>
<evidence type="ECO:0000256" key="7">
    <source>
        <dbReference type="ARBA" id="ARBA00022679"/>
    </source>
</evidence>
<keyword evidence="9" id="KW-0914">Notch signaling pathway</keyword>
<dbReference type="EMBL" id="JAWJWF010000005">
    <property type="protein sequence ID" value="KAK6632240.1"/>
    <property type="molecule type" value="Genomic_DNA"/>
</dbReference>
<dbReference type="InterPro" id="IPR019378">
    <property type="entry name" value="GDP-Fuc_O-FucTrfase"/>
</dbReference>
<dbReference type="Gene3D" id="3.40.50.11340">
    <property type="match status" value="1"/>
</dbReference>
<evidence type="ECO:0000259" key="18">
    <source>
        <dbReference type="Pfam" id="PF07993"/>
    </source>
</evidence>
<comment type="similarity">
    <text evidence="3">Belongs to the glycosyltransferase 65 family.</text>
</comment>
<dbReference type="Gene3D" id="3.40.50.11350">
    <property type="match status" value="1"/>
</dbReference>
<dbReference type="Gene3D" id="3.40.50.720">
    <property type="entry name" value="NAD(P)-binding Rossmann-like Domain"/>
    <property type="match status" value="1"/>
</dbReference>
<keyword evidence="8" id="KW-0256">Endoplasmic reticulum</keyword>
<accession>A0ABR1B083</accession>
<dbReference type="Proteomes" id="UP001359485">
    <property type="component" value="Unassembled WGS sequence"/>
</dbReference>
<comment type="catalytic activity">
    <reaction evidence="15">
        <text>L-threonyl-[protein] + GDP-beta-L-fucose = 3-O-(alpha-L-fucosyl)-L-threonyl-[protein] + GDP + H(+)</text>
        <dbReference type="Rhea" id="RHEA:70491"/>
        <dbReference type="Rhea" id="RHEA-COMP:11060"/>
        <dbReference type="Rhea" id="RHEA-COMP:17915"/>
        <dbReference type="ChEBI" id="CHEBI:15378"/>
        <dbReference type="ChEBI" id="CHEBI:30013"/>
        <dbReference type="ChEBI" id="CHEBI:57273"/>
        <dbReference type="ChEBI" id="CHEBI:58189"/>
        <dbReference type="ChEBI" id="CHEBI:189631"/>
        <dbReference type="EC" id="2.4.1.221"/>
    </reaction>
    <physiologicalReaction direction="left-to-right" evidence="15">
        <dbReference type="Rhea" id="RHEA:70492"/>
    </physiologicalReaction>
</comment>
<feature type="domain" description="Thioester reductase (TE)" evidence="18">
    <location>
        <begin position="85"/>
        <end position="356"/>
    </location>
</feature>
<dbReference type="EC" id="2.4.1.221" evidence="4"/>
<dbReference type="CDD" id="cd11302">
    <property type="entry name" value="O-FucT-1"/>
    <property type="match status" value="1"/>
</dbReference>
<keyword evidence="12" id="KW-0294">Fucose metabolism</keyword>
<keyword evidence="6" id="KW-0328">Glycosyltransferase</keyword>
<keyword evidence="7" id="KW-0808">Transferase</keyword>
<evidence type="ECO:0000256" key="10">
    <source>
        <dbReference type="ARBA" id="ARBA00023157"/>
    </source>
</evidence>